<keyword evidence="9" id="KW-0812">Transmembrane</keyword>
<evidence type="ECO:0000313" key="10">
    <source>
        <dbReference type="EnsemblMetazoa" id="XP_019853038.1"/>
    </source>
</evidence>
<dbReference type="GO" id="GO:0020037">
    <property type="term" value="F:heme binding"/>
    <property type="evidence" value="ECO:0007669"/>
    <property type="project" value="InterPro"/>
</dbReference>
<comment type="similarity">
    <text evidence="2">Belongs to the cytochrome P450 family.</text>
</comment>
<dbReference type="InterPro" id="IPR001128">
    <property type="entry name" value="Cyt_P450"/>
</dbReference>
<dbReference type="Gene3D" id="1.10.630.10">
    <property type="entry name" value="Cytochrome P450"/>
    <property type="match status" value="1"/>
</dbReference>
<evidence type="ECO:0000256" key="6">
    <source>
        <dbReference type="ARBA" id="ARBA00023004"/>
    </source>
</evidence>
<dbReference type="SUPFAM" id="SSF48264">
    <property type="entry name" value="Cytochrome P450"/>
    <property type="match status" value="1"/>
</dbReference>
<evidence type="ECO:0000256" key="5">
    <source>
        <dbReference type="ARBA" id="ARBA00023002"/>
    </source>
</evidence>
<dbReference type="InterPro" id="IPR036396">
    <property type="entry name" value="Cyt_P450_sf"/>
</dbReference>
<keyword evidence="6 8" id="KW-0408">Iron</keyword>
<dbReference type="PANTHER" id="PTHR24292">
    <property type="entry name" value="CYTOCHROME P450"/>
    <property type="match status" value="1"/>
</dbReference>
<dbReference type="RefSeq" id="XP_019853038.1">
    <property type="nucleotide sequence ID" value="XM_019997479.1"/>
</dbReference>
<reference evidence="10" key="2">
    <citation type="submission" date="2024-06" db="UniProtKB">
        <authorList>
            <consortium name="EnsemblMetazoa"/>
        </authorList>
    </citation>
    <scope>IDENTIFICATION</scope>
</reference>
<evidence type="ECO:0000256" key="1">
    <source>
        <dbReference type="ARBA" id="ARBA00001971"/>
    </source>
</evidence>
<feature type="transmembrane region" description="Helical" evidence="9">
    <location>
        <begin position="91"/>
        <end position="109"/>
    </location>
</feature>
<feature type="transmembrane region" description="Helical" evidence="9">
    <location>
        <begin position="24"/>
        <end position="45"/>
    </location>
</feature>
<keyword evidence="5" id="KW-0560">Oxidoreductase</keyword>
<dbReference type="InterPro" id="IPR002401">
    <property type="entry name" value="Cyt_P450_E_grp-I"/>
</dbReference>
<dbReference type="Proteomes" id="UP000007879">
    <property type="component" value="Unassembled WGS sequence"/>
</dbReference>
<dbReference type="AlphaFoldDB" id="A0AAN0J8K6"/>
<organism evidence="10 11">
    <name type="scientific">Amphimedon queenslandica</name>
    <name type="common">Sponge</name>
    <dbReference type="NCBI Taxonomy" id="400682"/>
    <lineage>
        <taxon>Eukaryota</taxon>
        <taxon>Metazoa</taxon>
        <taxon>Porifera</taxon>
        <taxon>Demospongiae</taxon>
        <taxon>Heteroscleromorpha</taxon>
        <taxon>Haplosclerida</taxon>
        <taxon>Niphatidae</taxon>
        <taxon>Amphimedon</taxon>
    </lineage>
</organism>
<feature type="transmembrane region" description="Helical" evidence="9">
    <location>
        <begin position="57"/>
        <end position="79"/>
    </location>
</feature>
<protein>
    <recommendedName>
        <fullName evidence="12">Cytochrome P450</fullName>
    </recommendedName>
</protein>
<dbReference type="GeneID" id="109582639"/>
<accession>A0AAN0J8K6</accession>
<evidence type="ECO:0000256" key="7">
    <source>
        <dbReference type="ARBA" id="ARBA00023033"/>
    </source>
</evidence>
<feature type="binding site" description="axial binding residue" evidence="8">
    <location>
        <position position="257"/>
    </location>
    <ligand>
        <name>heme</name>
        <dbReference type="ChEBI" id="CHEBI:30413"/>
    </ligand>
    <ligandPart>
        <name>Fe</name>
        <dbReference type="ChEBI" id="CHEBI:18248"/>
    </ligandPart>
</feature>
<dbReference type="PANTHER" id="PTHR24292:SF54">
    <property type="entry name" value="CYP9F3-RELATED"/>
    <property type="match status" value="1"/>
</dbReference>
<evidence type="ECO:0000256" key="9">
    <source>
        <dbReference type="SAM" id="Phobius"/>
    </source>
</evidence>
<dbReference type="Pfam" id="PF00067">
    <property type="entry name" value="p450"/>
    <property type="match status" value="1"/>
</dbReference>
<dbReference type="GO" id="GO:0005506">
    <property type="term" value="F:iron ion binding"/>
    <property type="evidence" value="ECO:0007669"/>
    <property type="project" value="InterPro"/>
</dbReference>
<dbReference type="GO" id="GO:0016705">
    <property type="term" value="F:oxidoreductase activity, acting on paired donors, with incorporation or reduction of molecular oxygen"/>
    <property type="evidence" value="ECO:0007669"/>
    <property type="project" value="InterPro"/>
</dbReference>
<keyword evidence="9" id="KW-1133">Transmembrane helix</keyword>
<proteinExistence type="inferred from homology"/>
<dbReference type="KEGG" id="aqu:109582639"/>
<evidence type="ECO:0000256" key="3">
    <source>
        <dbReference type="ARBA" id="ARBA00022617"/>
    </source>
</evidence>
<keyword evidence="11" id="KW-1185">Reference proteome</keyword>
<evidence type="ECO:0008006" key="12">
    <source>
        <dbReference type="Google" id="ProtNLM"/>
    </source>
</evidence>
<evidence type="ECO:0000256" key="2">
    <source>
        <dbReference type="ARBA" id="ARBA00010617"/>
    </source>
</evidence>
<dbReference type="PRINTS" id="PR00385">
    <property type="entry name" value="P450"/>
</dbReference>
<keyword evidence="7" id="KW-0503">Monooxygenase</keyword>
<evidence type="ECO:0000256" key="4">
    <source>
        <dbReference type="ARBA" id="ARBA00022723"/>
    </source>
</evidence>
<dbReference type="InterPro" id="IPR050476">
    <property type="entry name" value="Insect_CytP450_Detox"/>
</dbReference>
<keyword evidence="9" id="KW-0472">Membrane</keyword>
<comment type="cofactor">
    <cofactor evidence="1 8">
        <name>heme</name>
        <dbReference type="ChEBI" id="CHEBI:30413"/>
    </cofactor>
</comment>
<keyword evidence="4 8" id="KW-0479">Metal-binding</keyword>
<name>A0AAN0J8K6_AMPQE</name>
<keyword evidence="3 8" id="KW-0349">Heme</keyword>
<dbReference type="EnsemblMetazoa" id="XM_019997479.1">
    <property type="protein sequence ID" value="XP_019853038.1"/>
    <property type="gene ID" value="LOC109582639"/>
</dbReference>
<evidence type="ECO:0000256" key="8">
    <source>
        <dbReference type="PIRSR" id="PIRSR602401-1"/>
    </source>
</evidence>
<dbReference type="PRINTS" id="PR00463">
    <property type="entry name" value="EP450I"/>
</dbReference>
<dbReference type="GO" id="GO:0004497">
    <property type="term" value="F:monooxygenase activity"/>
    <property type="evidence" value="ECO:0007669"/>
    <property type="project" value="UniProtKB-KW"/>
</dbReference>
<evidence type="ECO:0000313" key="11">
    <source>
        <dbReference type="Proteomes" id="UP000007879"/>
    </source>
</evidence>
<reference evidence="11" key="1">
    <citation type="journal article" date="2010" name="Nature">
        <title>The Amphimedon queenslandica genome and the evolution of animal complexity.</title>
        <authorList>
            <person name="Srivastava M."/>
            <person name="Simakov O."/>
            <person name="Chapman J."/>
            <person name="Fahey B."/>
            <person name="Gauthier M.E."/>
            <person name="Mitros T."/>
            <person name="Richards G.S."/>
            <person name="Conaco C."/>
            <person name="Dacre M."/>
            <person name="Hellsten U."/>
            <person name="Larroux C."/>
            <person name="Putnam N.H."/>
            <person name="Stanke M."/>
            <person name="Adamska M."/>
            <person name="Darling A."/>
            <person name="Degnan S.M."/>
            <person name="Oakley T.H."/>
            <person name="Plachetzki D.C."/>
            <person name="Zhai Y."/>
            <person name="Adamski M."/>
            <person name="Calcino A."/>
            <person name="Cummins S.F."/>
            <person name="Goodstein D.M."/>
            <person name="Harris C."/>
            <person name="Jackson D.J."/>
            <person name="Leys S.P."/>
            <person name="Shu S."/>
            <person name="Woodcroft B.J."/>
            <person name="Vervoort M."/>
            <person name="Kosik K.S."/>
            <person name="Manning G."/>
            <person name="Degnan B.M."/>
            <person name="Rokhsar D.S."/>
        </authorList>
    </citation>
    <scope>NUCLEOTIDE SEQUENCE [LARGE SCALE GENOMIC DNA]</scope>
</reference>
<sequence length="311" mass="35700">MYAQYFLISRFIGGSSDEIVPNAWYRYGFVILTCLGIGFVVDNYFDSEAILYSVYGFAYFFQFSGFCSFTANIIQVCFYKYIPSMLTKMSVGIFLAFIATVSKVIIFVIEGSHPDINNFGYESLRDKIIDTITLIKINPHEQKELCQAIDDYYEENENPFLYDASQSIPYFDWVIQEALRIYPPAPITTRLCNETCTMNGVTIPEGCRTIIPILKMHMSPEYWDQPEVFNPKRFSPEGKEGKNPQAYIPFGSGPRSCIEMRFALMEAKACLVSILRKYRFERSPDTQVPLKMVVAVLQYPKDGIFIKIAKV</sequence>